<protein>
    <recommendedName>
        <fullName evidence="4">DUF3592 domain-containing protein</fullName>
    </recommendedName>
</protein>
<evidence type="ECO:0000313" key="3">
    <source>
        <dbReference type="Proteomes" id="UP000462931"/>
    </source>
</evidence>
<dbReference type="RefSeq" id="WP_154288019.1">
    <property type="nucleotide sequence ID" value="NZ_WKJI01000003.1"/>
</dbReference>
<dbReference type="EMBL" id="WKJI01000003">
    <property type="protein sequence ID" value="MRX47910.1"/>
    <property type="molecule type" value="Genomic_DNA"/>
</dbReference>
<evidence type="ECO:0000313" key="2">
    <source>
        <dbReference type="EMBL" id="MRX47910.1"/>
    </source>
</evidence>
<feature type="transmembrane region" description="Helical" evidence="1">
    <location>
        <begin position="105"/>
        <end position="124"/>
    </location>
</feature>
<comment type="caution">
    <text evidence="2">The sequence shown here is derived from an EMBL/GenBank/DDBJ whole genome shotgun (WGS) entry which is preliminary data.</text>
</comment>
<feature type="transmembrane region" description="Helical" evidence="1">
    <location>
        <begin position="7"/>
        <end position="27"/>
    </location>
</feature>
<reference evidence="2 3" key="1">
    <citation type="submission" date="2019-11" db="EMBL/GenBank/DDBJ databases">
        <authorList>
            <person name="Cheng Q."/>
            <person name="Yang Z."/>
        </authorList>
    </citation>
    <scope>NUCLEOTIDE SEQUENCE [LARGE SCALE GENOMIC DNA]</scope>
    <source>
        <strain evidence="2 3">HX-22-1</strain>
    </source>
</reference>
<proteinExistence type="predicted"/>
<keyword evidence="3" id="KW-1185">Reference proteome</keyword>
<keyword evidence="1" id="KW-0472">Membrane</keyword>
<keyword evidence="1" id="KW-0812">Transmembrane</keyword>
<accession>A0A7K0FRH2</accession>
<name>A0A7K0FRH2_9SPHI</name>
<dbReference type="AlphaFoldDB" id="A0A7K0FRH2"/>
<dbReference type="Proteomes" id="UP000462931">
    <property type="component" value="Unassembled WGS sequence"/>
</dbReference>
<gene>
    <name evidence="2" type="ORF">GJJ64_11980</name>
</gene>
<evidence type="ECO:0008006" key="4">
    <source>
        <dbReference type="Google" id="ProtNLM"/>
    </source>
</evidence>
<keyword evidence="1" id="KW-1133">Transmembrane helix</keyword>
<organism evidence="2 3">
    <name type="scientific">Pedobacter puniceum</name>
    <dbReference type="NCBI Taxonomy" id="2666136"/>
    <lineage>
        <taxon>Bacteria</taxon>
        <taxon>Pseudomonadati</taxon>
        <taxon>Bacteroidota</taxon>
        <taxon>Sphingobacteriia</taxon>
        <taxon>Sphingobacteriales</taxon>
        <taxon>Sphingobacteriaceae</taxon>
        <taxon>Pedobacter</taxon>
    </lineage>
</organism>
<sequence>MKNTMKILGVLVFIFSITWLINNYKIFNLENNGSLVYMKIIEKPQTCLGTRAKYNMKLDYNGEIFVKQVASSICDQYQVGDRIQMKYLRGYNQVLYPKENFTVDYGIGILFALSGVSLVIYGFVKK</sequence>
<evidence type="ECO:0000256" key="1">
    <source>
        <dbReference type="SAM" id="Phobius"/>
    </source>
</evidence>